<dbReference type="InterPro" id="IPR036390">
    <property type="entry name" value="WH_DNA-bd_sf"/>
</dbReference>
<dbReference type="InterPro" id="IPR036388">
    <property type="entry name" value="WH-like_DNA-bd_sf"/>
</dbReference>
<organism evidence="2">
    <name type="scientific">uncultured Caudovirales phage</name>
    <dbReference type="NCBI Taxonomy" id="2100421"/>
    <lineage>
        <taxon>Viruses</taxon>
        <taxon>Duplodnaviria</taxon>
        <taxon>Heunggongvirae</taxon>
        <taxon>Uroviricota</taxon>
        <taxon>Caudoviricetes</taxon>
        <taxon>Peduoviridae</taxon>
        <taxon>Maltschvirus</taxon>
        <taxon>Maltschvirus maltsch</taxon>
    </lineage>
</organism>
<dbReference type="EMBL" id="LR796319">
    <property type="protein sequence ID" value="CAB4136496.1"/>
    <property type="molecule type" value="Genomic_DNA"/>
</dbReference>
<accession>A0A6J5LU03</accession>
<evidence type="ECO:0000313" key="2">
    <source>
        <dbReference type="EMBL" id="CAB4136496.1"/>
    </source>
</evidence>
<proteinExistence type="predicted"/>
<dbReference type="Pfam" id="PF01978">
    <property type="entry name" value="TrmB"/>
    <property type="match status" value="1"/>
</dbReference>
<dbReference type="InterPro" id="IPR002831">
    <property type="entry name" value="Tscrpt_reg_TrmB_N"/>
</dbReference>
<evidence type="ECO:0000259" key="1">
    <source>
        <dbReference type="Pfam" id="PF01978"/>
    </source>
</evidence>
<dbReference type="Gene3D" id="1.10.10.10">
    <property type="entry name" value="Winged helix-like DNA-binding domain superfamily/Winged helix DNA-binding domain"/>
    <property type="match status" value="1"/>
</dbReference>
<dbReference type="SUPFAM" id="SSF46785">
    <property type="entry name" value="Winged helix' DNA-binding domain"/>
    <property type="match status" value="1"/>
</dbReference>
<sequence>MSQTNVIKVLKNGPMTADEIAKLLNIPKQHVLNIAKKLRLKGHVSNDGFKYRESGEFWLTKFTLTDESQWQHLEPYQKIKGEKTMTQEAVIRALQNGPLTSYQIENLTGIPRLSIAACCTKMSYKKKLAIGKIKMGRSWVSQYTLAPHMIEAEKVEEPRDLLTPFDIRNARGIFSKAEYASMNNQAIRLFGRKTTNEITNNQFI</sequence>
<name>A0A6J5LU03_9CAUD</name>
<feature type="domain" description="Transcription regulator TrmB N-terminal" evidence="1">
    <location>
        <begin position="8"/>
        <end position="45"/>
    </location>
</feature>
<reference evidence="2" key="1">
    <citation type="submission" date="2020-04" db="EMBL/GenBank/DDBJ databases">
        <authorList>
            <person name="Chiriac C."/>
            <person name="Salcher M."/>
            <person name="Ghai R."/>
            <person name="Kavagutti S V."/>
        </authorList>
    </citation>
    <scope>NUCLEOTIDE SEQUENCE</scope>
</reference>
<protein>
    <submittedName>
        <fullName evidence="2">Transcription regulator TrmB, N-terminal</fullName>
    </submittedName>
</protein>
<gene>
    <name evidence="2" type="ORF">UFOVP308_7</name>
</gene>